<keyword evidence="1" id="KW-1133">Transmembrane helix</keyword>
<dbReference type="AlphaFoldDB" id="A0A0N5CTJ0"/>
<reference evidence="4" key="1">
    <citation type="submission" date="2017-02" db="UniProtKB">
        <authorList>
            <consortium name="WormBaseParasite"/>
        </authorList>
    </citation>
    <scope>IDENTIFICATION</scope>
</reference>
<evidence type="ECO:0000313" key="2">
    <source>
        <dbReference type="EMBL" id="VDN00090.1"/>
    </source>
</evidence>
<dbReference type="Proteomes" id="UP000276776">
    <property type="component" value="Unassembled WGS sequence"/>
</dbReference>
<name>A0A0N5CTJ0_THECL</name>
<evidence type="ECO:0000313" key="3">
    <source>
        <dbReference type="Proteomes" id="UP000276776"/>
    </source>
</evidence>
<keyword evidence="3" id="KW-1185">Reference proteome</keyword>
<accession>A0A0N5CTJ0</accession>
<organism evidence="4">
    <name type="scientific">Thelazia callipaeda</name>
    <name type="common">Oriental eyeworm</name>
    <name type="synonym">Parasitic nematode</name>
    <dbReference type="NCBI Taxonomy" id="103827"/>
    <lineage>
        <taxon>Eukaryota</taxon>
        <taxon>Metazoa</taxon>
        <taxon>Ecdysozoa</taxon>
        <taxon>Nematoda</taxon>
        <taxon>Chromadorea</taxon>
        <taxon>Rhabditida</taxon>
        <taxon>Spirurina</taxon>
        <taxon>Spiruromorpha</taxon>
        <taxon>Thelazioidea</taxon>
        <taxon>Thelaziidae</taxon>
        <taxon>Thelazia</taxon>
    </lineage>
</organism>
<evidence type="ECO:0000313" key="4">
    <source>
        <dbReference type="WBParaSite" id="TCLT_0000355001-mRNA-1"/>
    </source>
</evidence>
<sequence>CTCCFNQPLAFCNQLQCRNAQPLFGAVDNTTCICYMPSHYPYSICTQHTRLTYDDELTLSTSTNIELQGHYLKYPVHQYRDSSTITKFYGIQITPALAVISILGMLGIIMLLTTILLVARACRTHREHHNRETKRELAQSILLEQRAEDEKYLP</sequence>
<feature type="transmembrane region" description="Helical" evidence="1">
    <location>
        <begin position="96"/>
        <end position="119"/>
    </location>
</feature>
<keyword evidence="1" id="KW-0472">Membrane</keyword>
<reference evidence="2 3" key="2">
    <citation type="submission" date="2018-11" db="EMBL/GenBank/DDBJ databases">
        <authorList>
            <consortium name="Pathogen Informatics"/>
        </authorList>
    </citation>
    <scope>NUCLEOTIDE SEQUENCE [LARGE SCALE GENOMIC DNA]</scope>
</reference>
<protein>
    <submittedName>
        <fullName evidence="4">EGF-like domain-containing protein</fullName>
    </submittedName>
</protein>
<proteinExistence type="predicted"/>
<keyword evidence="1" id="KW-0812">Transmembrane</keyword>
<dbReference type="WBParaSite" id="TCLT_0000355001-mRNA-1">
    <property type="protein sequence ID" value="TCLT_0000355001-mRNA-1"/>
    <property type="gene ID" value="TCLT_0000355001"/>
</dbReference>
<evidence type="ECO:0000256" key="1">
    <source>
        <dbReference type="SAM" id="Phobius"/>
    </source>
</evidence>
<dbReference type="OrthoDB" id="5865324at2759"/>
<dbReference type="EMBL" id="UYYF01001737">
    <property type="protein sequence ID" value="VDN00090.1"/>
    <property type="molecule type" value="Genomic_DNA"/>
</dbReference>
<gene>
    <name evidence="2" type="ORF">TCLT_LOCUS3541</name>
</gene>